<dbReference type="Proteomes" id="UP000034181">
    <property type="component" value="Unassembled WGS sequence"/>
</dbReference>
<evidence type="ECO:0000313" key="3">
    <source>
        <dbReference type="EMBL" id="KKQ74993.1"/>
    </source>
</evidence>
<protein>
    <recommendedName>
        <fullName evidence="2">ATP synthase F1 complex delta/epsilon subunit N-terminal domain-containing protein</fullName>
    </recommendedName>
</protein>
<dbReference type="EMBL" id="LBUZ01000019">
    <property type="protein sequence ID" value="KKQ74993.1"/>
    <property type="molecule type" value="Genomic_DNA"/>
</dbReference>
<dbReference type="InterPro" id="IPR020546">
    <property type="entry name" value="ATP_synth_F1_dsu/esu_N"/>
</dbReference>
<comment type="caution">
    <text evidence="3">The sequence shown here is derived from an EMBL/GenBank/DDBJ whole genome shotgun (WGS) entry which is preliminary data.</text>
</comment>
<gene>
    <name evidence="3" type="ORF">US96_C0019G0007</name>
</gene>
<dbReference type="AlphaFoldDB" id="A0A0G0K5L5"/>
<sequence length="81" mass="9245">MISTLHVNIKAKDRIIYEGDVTAVTSFNDIGLFDILPLHENFISIVKNKVILHKNDAQREFKIEAGVLKVRDNKVNIYIGH</sequence>
<dbReference type="Gene3D" id="2.60.15.10">
    <property type="entry name" value="F0F1 ATP synthase delta/epsilon subunit, N-terminal"/>
    <property type="match status" value="1"/>
</dbReference>
<accession>A0A0G0K5L5</accession>
<name>A0A0G0K5L5_9BACT</name>
<dbReference type="GO" id="GO:0045259">
    <property type="term" value="C:proton-transporting ATP synthase complex"/>
    <property type="evidence" value="ECO:0007669"/>
    <property type="project" value="UniProtKB-KW"/>
</dbReference>
<evidence type="ECO:0000259" key="2">
    <source>
        <dbReference type="Pfam" id="PF02823"/>
    </source>
</evidence>
<evidence type="ECO:0000313" key="4">
    <source>
        <dbReference type="Proteomes" id="UP000034181"/>
    </source>
</evidence>
<feature type="domain" description="ATP synthase F1 complex delta/epsilon subunit N-terminal" evidence="2">
    <location>
        <begin position="5"/>
        <end position="77"/>
    </location>
</feature>
<evidence type="ECO:0000256" key="1">
    <source>
        <dbReference type="ARBA" id="ARBA00023196"/>
    </source>
</evidence>
<dbReference type="GO" id="GO:0015986">
    <property type="term" value="P:proton motive force-driven ATP synthesis"/>
    <property type="evidence" value="ECO:0007669"/>
    <property type="project" value="InterPro"/>
</dbReference>
<dbReference type="InterPro" id="IPR036771">
    <property type="entry name" value="ATPsynth_dsu/esu_N"/>
</dbReference>
<proteinExistence type="predicted"/>
<dbReference type="SUPFAM" id="SSF51344">
    <property type="entry name" value="Epsilon subunit of F1F0-ATP synthase N-terminal domain"/>
    <property type="match status" value="1"/>
</dbReference>
<keyword evidence="1" id="KW-0139">CF(1)</keyword>
<reference evidence="3 4" key="1">
    <citation type="journal article" date="2015" name="Nature">
        <title>rRNA introns, odd ribosomes, and small enigmatic genomes across a large radiation of phyla.</title>
        <authorList>
            <person name="Brown C.T."/>
            <person name="Hug L.A."/>
            <person name="Thomas B.C."/>
            <person name="Sharon I."/>
            <person name="Castelle C.J."/>
            <person name="Singh A."/>
            <person name="Wilkins M.J."/>
            <person name="Williams K.H."/>
            <person name="Banfield J.F."/>
        </authorList>
    </citation>
    <scope>NUCLEOTIDE SEQUENCE [LARGE SCALE GENOMIC DNA]</scope>
</reference>
<dbReference type="Pfam" id="PF02823">
    <property type="entry name" value="ATP-synt_DE_N"/>
    <property type="match status" value="1"/>
</dbReference>
<keyword evidence="1" id="KW-0066">ATP synthesis</keyword>
<organism evidence="3 4">
    <name type="scientific">Candidatus Woesebacteria bacterium GW2011_GWB1_38_5b</name>
    <dbReference type="NCBI Taxonomy" id="1618569"/>
    <lineage>
        <taxon>Bacteria</taxon>
        <taxon>Candidatus Woeseibacteriota</taxon>
    </lineage>
</organism>